<keyword evidence="1" id="KW-0812">Transmembrane</keyword>
<gene>
    <name evidence="2" type="ORF">CZ814_01273</name>
</gene>
<dbReference type="AlphaFoldDB" id="A0A1T4RCZ5"/>
<evidence type="ECO:0000256" key="1">
    <source>
        <dbReference type="SAM" id="Phobius"/>
    </source>
</evidence>
<accession>A0A1T4RCZ5</accession>
<reference evidence="2 3" key="1">
    <citation type="submission" date="2017-02" db="EMBL/GenBank/DDBJ databases">
        <authorList>
            <person name="Peterson S.W."/>
        </authorList>
    </citation>
    <scope>NUCLEOTIDE SEQUENCE [LARGE SCALE GENOMIC DNA]</scope>
    <source>
        <strain evidence="2 3">CECT 9189</strain>
    </source>
</reference>
<evidence type="ECO:0000313" key="2">
    <source>
        <dbReference type="EMBL" id="SKA13880.1"/>
    </source>
</evidence>
<keyword evidence="1" id="KW-0472">Membrane</keyword>
<protein>
    <submittedName>
        <fullName evidence="2">Uncharacterized protein</fullName>
    </submittedName>
</protein>
<sequence length="189" mass="21817">MYGYSTLRMNKINALILIIMSNLIYSSCAYALPCDLTSNYTINTDNQLFQFNASTCQLSNNIDSIPFIHIKNDAYSQTQRFNDWKQDQVDNGGEFWSHWSDDFADPPVLTEYNDSMYYGLGFWLPRKYDNDDVENVLSAEQWVLNHGVQMSLGFGDPNSNSTRVRLDYRWHTKSDVDDGISLQVHVPLN</sequence>
<organism evidence="2 3">
    <name type="scientific">Photobacterium toruni</name>
    <dbReference type="NCBI Taxonomy" id="1935446"/>
    <lineage>
        <taxon>Bacteria</taxon>
        <taxon>Pseudomonadati</taxon>
        <taxon>Pseudomonadota</taxon>
        <taxon>Gammaproteobacteria</taxon>
        <taxon>Vibrionales</taxon>
        <taxon>Vibrionaceae</taxon>
        <taxon>Photobacterium</taxon>
    </lineage>
</organism>
<keyword evidence="1" id="KW-1133">Transmembrane helix</keyword>
<feature type="transmembrane region" description="Helical" evidence="1">
    <location>
        <begin position="12"/>
        <end position="32"/>
    </location>
</feature>
<proteinExistence type="predicted"/>
<name>A0A1T4RCZ5_9GAMM</name>
<dbReference type="Proteomes" id="UP000191116">
    <property type="component" value="Unassembled WGS sequence"/>
</dbReference>
<evidence type="ECO:0000313" key="3">
    <source>
        <dbReference type="Proteomes" id="UP000191116"/>
    </source>
</evidence>
<dbReference type="EMBL" id="FUWP01000004">
    <property type="protein sequence ID" value="SKA13880.1"/>
    <property type="molecule type" value="Genomic_DNA"/>
</dbReference>